<dbReference type="InterPro" id="IPR045868">
    <property type="entry name" value="Znf_C3H13/40"/>
</dbReference>
<dbReference type="AlphaFoldDB" id="A0A5P1EPF6"/>
<keyword evidence="1 4" id="KW-0479">Metal-binding</keyword>
<dbReference type="SMART" id="SM00356">
    <property type="entry name" value="ZnF_C3H1"/>
    <property type="match status" value="1"/>
</dbReference>
<feature type="region of interest" description="Disordered" evidence="6">
    <location>
        <begin position="40"/>
        <end position="142"/>
    </location>
</feature>
<keyword evidence="9" id="KW-1185">Reference proteome</keyword>
<feature type="compositionally biased region" description="Basic and acidic residues" evidence="6">
    <location>
        <begin position="334"/>
        <end position="344"/>
    </location>
</feature>
<feature type="compositionally biased region" description="Polar residues" evidence="6">
    <location>
        <begin position="294"/>
        <end position="306"/>
    </location>
</feature>
<dbReference type="PROSITE" id="PS50103">
    <property type="entry name" value="ZF_C3H1"/>
    <property type="match status" value="1"/>
</dbReference>
<evidence type="ECO:0000259" key="7">
    <source>
        <dbReference type="PROSITE" id="PS50103"/>
    </source>
</evidence>
<evidence type="ECO:0000256" key="6">
    <source>
        <dbReference type="SAM" id="MobiDB-lite"/>
    </source>
</evidence>
<feature type="domain" description="C3H1-type" evidence="7">
    <location>
        <begin position="7"/>
        <end position="33"/>
    </location>
</feature>
<dbReference type="Gene3D" id="4.10.1000.10">
    <property type="entry name" value="Zinc finger, CCCH-type"/>
    <property type="match status" value="1"/>
</dbReference>
<dbReference type="Gramene" id="ONK65920">
    <property type="protein sequence ID" value="ONK65920"/>
    <property type="gene ID" value="A4U43_C06F2350"/>
</dbReference>
<dbReference type="Pfam" id="PF00642">
    <property type="entry name" value="zf-CCCH"/>
    <property type="match status" value="1"/>
</dbReference>
<keyword evidence="5" id="KW-0175">Coiled coil</keyword>
<dbReference type="OrthoDB" id="665283at2759"/>
<dbReference type="PANTHER" id="PTHR38160">
    <property type="entry name" value="ZINC FINGER CCCH DOMAIN-CONTAINING PROTEIN 40"/>
    <property type="match status" value="1"/>
</dbReference>
<evidence type="ECO:0000313" key="9">
    <source>
        <dbReference type="Proteomes" id="UP000243459"/>
    </source>
</evidence>
<name>A0A5P1EPF6_ASPOF</name>
<dbReference type="InterPro" id="IPR036855">
    <property type="entry name" value="Znf_CCCH_sf"/>
</dbReference>
<keyword evidence="2 4" id="KW-0863">Zinc-finger</keyword>
<sequence>MLGPRKLFKTKLCMLYQRGRCSRPNCNFAHGDAELRRFSARSSSFNGRRDYRAGDLRGKLDRRYSPDRRHSPVRDARSHRAFHVQRPLSRDRGNSFSRSPIRRSEREYRRKQHVDGESDRSESLKASDGAENPKKQDKVSTYDKNCDFEEQLKQVQSDIVRLEEHKSQLKNFLEEKIVEEHKLSGRIEDLEIQLNKEQEDCKRITSRIKQFVRAYGRYLKAQEELTRSQTRLQRLGDQLGSDISKSGANEEDLSVNIPSDEDPNWDNRRSPRNGSNEETKRDALSVKKRPYILSATSGETRVGNSQKRGRLSGSVSRSEKIIGSEGPGHLSENYNKEKESKKMIEKNKEVNKSISDDYKRVKNHKSGNVTLDKIAVKGSEVRRIRPSTSIAANAVDELFEANEMEDRSEAMEVTAVYDDNKTDTSYMPLPPPPPRIDLNAYKQYEDDDEDVDVEKVESEMLDFDLNGEVEIE</sequence>
<feature type="coiled-coil region" evidence="5">
    <location>
        <begin position="162"/>
        <end position="238"/>
    </location>
</feature>
<reference evidence="9" key="1">
    <citation type="journal article" date="2017" name="Nat. Commun.">
        <title>The asparagus genome sheds light on the origin and evolution of a young Y chromosome.</title>
        <authorList>
            <person name="Harkess A."/>
            <person name="Zhou J."/>
            <person name="Xu C."/>
            <person name="Bowers J.E."/>
            <person name="Van der Hulst R."/>
            <person name="Ayyampalayam S."/>
            <person name="Mercati F."/>
            <person name="Riccardi P."/>
            <person name="McKain M.R."/>
            <person name="Kakrana A."/>
            <person name="Tang H."/>
            <person name="Ray J."/>
            <person name="Groenendijk J."/>
            <person name="Arikit S."/>
            <person name="Mathioni S.M."/>
            <person name="Nakano M."/>
            <person name="Shan H."/>
            <person name="Telgmann-Rauber A."/>
            <person name="Kanno A."/>
            <person name="Yue Z."/>
            <person name="Chen H."/>
            <person name="Li W."/>
            <person name="Chen Y."/>
            <person name="Xu X."/>
            <person name="Zhang Y."/>
            <person name="Luo S."/>
            <person name="Chen H."/>
            <person name="Gao J."/>
            <person name="Mao Z."/>
            <person name="Pires J.C."/>
            <person name="Luo M."/>
            <person name="Kudrna D."/>
            <person name="Wing R.A."/>
            <person name="Meyers B.C."/>
            <person name="Yi K."/>
            <person name="Kong H."/>
            <person name="Lavrijsen P."/>
            <person name="Sunseri F."/>
            <person name="Falavigna A."/>
            <person name="Ye Y."/>
            <person name="Leebens-Mack J.H."/>
            <person name="Chen G."/>
        </authorList>
    </citation>
    <scope>NUCLEOTIDE SEQUENCE [LARGE SCALE GENOMIC DNA]</scope>
    <source>
        <strain evidence="9">cv. DH0086</strain>
    </source>
</reference>
<dbReference type="SUPFAM" id="SSF90229">
    <property type="entry name" value="CCCH zinc finger"/>
    <property type="match status" value="1"/>
</dbReference>
<gene>
    <name evidence="8" type="ORF">A4U43_C06F2350</name>
</gene>
<feature type="compositionally biased region" description="Basic and acidic residues" evidence="6">
    <location>
        <begin position="265"/>
        <end position="285"/>
    </location>
</feature>
<feature type="zinc finger region" description="C3H1-type" evidence="4">
    <location>
        <begin position="7"/>
        <end position="33"/>
    </location>
</feature>
<dbReference type="InterPro" id="IPR000571">
    <property type="entry name" value="Znf_CCCH"/>
</dbReference>
<dbReference type="GO" id="GO:0008270">
    <property type="term" value="F:zinc ion binding"/>
    <property type="evidence" value="ECO:0007669"/>
    <property type="project" value="UniProtKB-KW"/>
</dbReference>
<feature type="region of interest" description="Disordered" evidence="6">
    <location>
        <begin position="238"/>
        <end position="344"/>
    </location>
</feature>
<dbReference type="EMBL" id="CM007386">
    <property type="protein sequence ID" value="ONK65920.1"/>
    <property type="molecule type" value="Genomic_DNA"/>
</dbReference>
<evidence type="ECO:0000256" key="3">
    <source>
        <dbReference type="ARBA" id="ARBA00022833"/>
    </source>
</evidence>
<feature type="compositionally biased region" description="Acidic residues" evidence="6">
    <location>
        <begin position="249"/>
        <end position="264"/>
    </location>
</feature>
<evidence type="ECO:0000256" key="5">
    <source>
        <dbReference type="SAM" id="Coils"/>
    </source>
</evidence>
<evidence type="ECO:0000313" key="8">
    <source>
        <dbReference type="EMBL" id="ONK65920.1"/>
    </source>
</evidence>
<protein>
    <recommendedName>
        <fullName evidence="7">C3H1-type domain-containing protein</fullName>
    </recommendedName>
</protein>
<evidence type="ECO:0000256" key="1">
    <source>
        <dbReference type="ARBA" id="ARBA00022723"/>
    </source>
</evidence>
<dbReference type="OMA" id="SHIGDEL"/>
<accession>A0A5P1EPF6</accession>
<evidence type="ECO:0000256" key="2">
    <source>
        <dbReference type="ARBA" id="ARBA00022771"/>
    </source>
</evidence>
<feature type="compositionally biased region" description="Basic and acidic residues" evidence="6">
    <location>
        <begin position="131"/>
        <end position="142"/>
    </location>
</feature>
<evidence type="ECO:0000256" key="4">
    <source>
        <dbReference type="PROSITE-ProRule" id="PRU00723"/>
    </source>
</evidence>
<organism evidence="8 9">
    <name type="scientific">Asparagus officinalis</name>
    <name type="common">Garden asparagus</name>
    <dbReference type="NCBI Taxonomy" id="4686"/>
    <lineage>
        <taxon>Eukaryota</taxon>
        <taxon>Viridiplantae</taxon>
        <taxon>Streptophyta</taxon>
        <taxon>Embryophyta</taxon>
        <taxon>Tracheophyta</taxon>
        <taxon>Spermatophyta</taxon>
        <taxon>Magnoliopsida</taxon>
        <taxon>Liliopsida</taxon>
        <taxon>Asparagales</taxon>
        <taxon>Asparagaceae</taxon>
        <taxon>Asparagoideae</taxon>
        <taxon>Asparagus</taxon>
    </lineage>
</organism>
<dbReference type="PANTHER" id="PTHR38160:SF1">
    <property type="entry name" value="ZINC FINGER CCCH DOMAIN-CONTAINING PROTEIN 40"/>
    <property type="match status" value="1"/>
</dbReference>
<proteinExistence type="predicted"/>
<feature type="compositionally biased region" description="Basic and acidic residues" evidence="6">
    <location>
        <begin position="102"/>
        <end position="125"/>
    </location>
</feature>
<dbReference type="Proteomes" id="UP000243459">
    <property type="component" value="Chromosome 6"/>
</dbReference>
<keyword evidence="3 4" id="KW-0862">Zinc</keyword>
<feature type="compositionally biased region" description="Basic and acidic residues" evidence="6">
    <location>
        <begin position="47"/>
        <end position="78"/>
    </location>
</feature>